<dbReference type="GO" id="GO:0017000">
    <property type="term" value="P:antibiotic biosynthetic process"/>
    <property type="evidence" value="ECO:0007669"/>
    <property type="project" value="UniProtKB-ARBA"/>
</dbReference>
<dbReference type="AlphaFoldDB" id="A0AAD6D7S2"/>
<proteinExistence type="predicted"/>
<gene>
    <name evidence="3" type="ORF">N7494_000202</name>
</gene>
<name>A0AAD6D7S2_9EURO</name>
<keyword evidence="4" id="KW-1185">Reference proteome</keyword>
<protein>
    <submittedName>
        <fullName evidence="3">Alpha/Beta hydrolase protein</fullName>
    </submittedName>
</protein>
<reference evidence="3 4" key="1">
    <citation type="journal article" date="2023" name="IMA Fungus">
        <title>Comparative genomic study of the Penicillium genus elucidates a diverse pangenome and 15 lateral gene transfer events.</title>
        <authorList>
            <person name="Petersen C."/>
            <person name="Sorensen T."/>
            <person name="Nielsen M.R."/>
            <person name="Sondergaard T.E."/>
            <person name="Sorensen J.L."/>
            <person name="Fitzpatrick D.A."/>
            <person name="Frisvad J.C."/>
            <person name="Nielsen K.L."/>
        </authorList>
    </citation>
    <scope>NUCLEOTIDE SEQUENCE [LARGE SCALE GENOMIC DNA]</scope>
    <source>
        <strain evidence="3 4">IBT 35679</strain>
    </source>
</reference>
<dbReference type="PANTHER" id="PTHR48081:SF8">
    <property type="entry name" value="ALPHA_BETA HYDROLASE FOLD-3 DOMAIN-CONTAINING PROTEIN-RELATED"/>
    <property type="match status" value="1"/>
</dbReference>
<dbReference type="Proteomes" id="UP001220324">
    <property type="component" value="Unassembled WGS sequence"/>
</dbReference>
<dbReference type="GO" id="GO:0016787">
    <property type="term" value="F:hydrolase activity"/>
    <property type="evidence" value="ECO:0007669"/>
    <property type="project" value="UniProtKB-KW"/>
</dbReference>
<dbReference type="InterPro" id="IPR050300">
    <property type="entry name" value="GDXG_lipolytic_enzyme"/>
</dbReference>
<dbReference type="Gene3D" id="3.40.50.1820">
    <property type="entry name" value="alpha/beta hydrolase"/>
    <property type="match status" value="1"/>
</dbReference>
<dbReference type="SUPFAM" id="SSF53474">
    <property type="entry name" value="alpha/beta-Hydrolases"/>
    <property type="match status" value="1"/>
</dbReference>
<comment type="caution">
    <text evidence="3">The sequence shown here is derived from an EMBL/GenBank/DDBJ whole genome shotgun (WGS) entry which is preliminary data.</text>
</comment>
<sequence length="321" mass="34769">MPFQFDPEYASAIEPLIPFISKRAKLTIEGIKLSRDAREQGIARLYGVLPDLPDVEQTLYHIEADDGYQIPILKFSKKGTPTKPGPVIMHYHGGGMVLGSAELHAKPLAVLVSETGNPIFSVNYRLAPEYNGVIPVEDCYSALVWLHKNANVHGVDPARIAVFGESAGGGLAAGVTLMARDRNLKPPIAKQFLIYPMLDDRTTTANEAVEPLAFWTTEDNVTAWTALLGDDAGISDACVSPYAAPARAESLAGLPPTYIDVGELDIFRNESIAYATRLLGENISTELHVYSGLPHAFEMVAPFISATARAQGNRCKAMLSF</sequence>
<accession>A0AAD6D7S2</accession>
<dbReference type="InterPro" id="IPR013094">
    <property type="entry name" value="AB_hydrolase_3"/>
</dbReference>
<dbReference type="EMBL" id="JAQIZZ010000001">
    <property type="protein sequence ID" value="KAJ5556287.1"/>
    <property type="molecule type" value="Genomic_DNA"/>
</dbReference>
<feature type="domain" description="Alpha/beta hydrolase fold-3" evidence="2">
    <location>
        <begin position="88"/>
        <end position="298"/>
    </location>
</feature>
<dbReference type="Pfam" id="PF07859">
    <property type="entry name" value="Abhydrolase_3"/>
    <property type="match status" value="1"/>
</dbReference>
<dbReference type="GO" id="GO:0072330">
    <property type="term" value="P:monocarboxylic acid biosynthetic process"/>
    <property type="evidence" value="ECO:0007669"/>
    <property type="project" value="UniProtKB-ARBA"/>
</dbReference>
<evidence type="ECO:0000256" key="1">
    <source>
        <dbReference type="ARBA" id="ARBA00022801"/>
    </source>
</evidence>
<evidence type="ECO:0000313" key="3">
    <source>
        <dbReference type="EMBL" id="KAJ5556287.1"/>
    </source>
</evidence>
<organism evidence="3 4">
    <name type="scientific">Penicillium frequentans</name>
    <dbReference type="NCBI Taxonomy" id="3151616"/>
    <lineage>
        <taxon>Eukaryota</taxon>
        <taxon>Fungi</taxon>
        <taxon>Dikarya</taxon>
        <taxon>Ascomycota</taxon>
        <taxon>Pezizomycotina</taxon>
        <taxon>Eurotiomycetes</taxon>
        <taxon>Eurotiomycetidae</taxon>
        <taxon>Eurotiales</taxon>
        <taxon>Aspergillaceae</taxon>
        <taxon>Penicillium</taxon>
    </lineage>
</organism>
<evidence type="ECO:0000313" key="4">
    <source>
        <dbReference type="Proteomes" id="UP001220324"/>
    </source>
</evidence>
<dbReference type="InterPro" id="IPR029058">
    <property type="entry name" value="AB_hydrolase_fold"/>
</dbReference>
<evidence type="ECO:0000259" key="2">
    <source>
        <dbReference type="Pfam" id="PF07859"/>
    </source>
</evidence>
<dbReference type="PANTHER" id="PTHR48081">
    <property type="entry name" value="AB HYDROLASE SUPERFAMILY PROTEIN C4A8.06C"/>
    <property type="match status" value="1"/>
</dbReference>
<keyword evidence="1 3" id="KW-0378">Hydrolase</keyword>